<evidence type="ECO:0000313" key="7">
    <source>
        <dbReference type="Proteomes" id="UP000613580"/>
    </source>
</evidence>
<dbReference type="InterPro" id="IPR002893">
    <property type="entry name" value="Znf_MYND"/>
</dbReference>
<dbReference type="OrthoDB" id="3065134at2759"/>
<evidence type="ECO:0000256" key="3">
    <source>
        <dbReference type="ARBA" id="ARBA00022833"/>
    </source>
</evidence>
<proteinExistence type="predicted"/>
<evidence type="ECO:0000313" key="6">
    <source>
        <dbReference type="EMBL" id="KAF7304554.1"/>
    </source>
</evidence>
<protein>
    <submittedName>
        <fullName evidence="6">MYND-type domain-containing protein</fullName>
    </submittedName>
</protein>
<dbReference type="AlphaFoldDB" id="A0A8H6W9W2"/>
<feature type="domain" description="MYND-type" evidence="5">
    <location>
        <begin position="462"/>
        <end position="506"/>
    </location>
</feature>
<evidence type="ECO:0000259" key="5">
    <source>
        <dbReference type="PROSITE" id="PS50865"/>
    </source>
</evidence>
<evidence type="ECO:0000256" key="1">
    <source>
        <dbReference type="ARBA" id="ARBA00022723"/>
    </source>
</evidence>
<evidence type="ECO:0000256" key="4">
    <source>
        <dbReference type="PROSITE-ProRule" id="PRU00134"/>
    </source>
</evidence>
<reference evidence="6" key="1">
    <citation type="submission" date="2020-05" db="EMBL/GenBank/DDBJ databases">
        <title>Mycena genomes resolve the evolution of fungal bioluminescence.</title>
        <authorList>
            <person name="Tsai I.J."/>
        </authorList>
    </citation>
    <scope>NUCLEOTIDE SEQUENCE</scope>
    <source>
        <strain evidence="6">110903Hualien_Pintung</strain>
    </source>
</reference>
<organism evidence="6 7">
    <name type="scientific">Mycena chlorophos</name>
    <name type="common">Agaric fungus</name>
    <name type="synonym">Agaricus chlorophos</name>
    <dbReference type="NCBI Taxonomy" id="658473"/>
    <lineage>
        <taxon>Eukaryota</taxon>
        <taxon>Fungi</taxon>
        <taxon>Dikarya</taxon>
        <taxon>Basidiomycota</taxon>
        <taxon>Agaricomycotina</taxon>
        <taxon>Agaricomycetes</taxon>
        <taxon>Agaricomycetidae</taxon>
        <taxon>Agaricales</taxon>
        <taxon>Marasmiineae</taxon>
        <taxon>Mycenaceae</taxon>
        <taxon>Mycena</taxon>
    </lineage>
</organism>
<accession>A0A8H6W9W2</accession>
<dbReference type="Gene3D" id="6.10.140.2220">
    <property type="match status" value="1"/>
</dbReference>
<dbReference type="PROSITE" id="PS50865">
    <property type="entry name" value="ZF_MYND_2"/>
    <property type="match status" value="1"/>
</dbReference>
<sequence length="683" mass="77522">MTTAPMPEVVMKALTKLHGSQKEIALAACEPKCTDLDYSRFLRLWQNSDAATKTVLVNVFRVVFHRARMPSAAELELGSPLTQAQIRRIVRSFDAACVYDPRSEISLDLLRDLWPSIVLWIRFFFEWDFLAWVKHELKVTSKQQILATFIEFTLQMEEHWTKLHPDITPESGLGLRATPGFMDLLVRSWIVAMVGPTGGPVLVADIQFLRDCMSLFPTIISPLLRHELFEVIPGGLREFARLCTSHCAALRLAFAQCPTLRVTEYNHYLQALAGLCSLFQRIHSSFVSEEPQNRDFVASLRRGFAVELIEATVTILDPLASKTPAQMLKEDTLLLRDTLSEVLSLVSLMLDVGPHAVSRAAPKLLFVVVHCAAYHLSHAKIKSNVARLLEHHLPRWTSFPLLLQRLTTAVEAIYNDTALVQHLESSALYPAWTRLLVILQQADAVLFSIQTNTDPARGVCDNISCGRLGMDVKSQLKRCSGCNFRIYCSAECQKTDWKAGKHRKICGLAARVQLSLRRQFSKSDINFFRHFLSMLYTQHTGNIHCKIAVCFQSESQAQDPRQAPIVLFDFRRGFQSQNDITAHSESDLAFRTRMLQDDPTFDDWVERAKRSNGRLQLHVMAVPVGENERWITIPFHVNMSFMQDAAARLRSSVREAHTPGGFRRLLGRFDAIHPPPQIEYIHQ</sequence>
<dbReference type="GO" id="GO:0008270">
    <property type="term" value="F:zinc ion binding"/>
    <property type="evidence" value="ECO:0007669"/>
    <property type="project" value="UniProtKB-KW"/>
</dbReference>
<comment type="caution">
    <text evidence="6">The sequence shown here is derived from an EMBL/GenBank/DDBJ whole genome shotgun (WGS) entry which is preliminary data.</text>
</comment>
<dbReference type="SUPFAM" id="SSF144232">
    <property type="entry name" value="HIT/MYND zinc finger-like"/>
    <property type="match status" value="1"/>
</dbReference>
<dbReference type="Proteomes" id="UP000613580">
    <property type="component" value="Unassembled WGS sequence"/>
</dbReference>
<keyword evidence="3" id="KW-0862">Zinc</keyword>
<dbReference type="Pfam" id="PF01753">
    <property type="entry name" value="zf-MYND"/>
    <property type="match status" value="1"/>
</dbReference>
<keyword evidence="2 4" id="KW-0863">Zinc-finger</keyword>
<dbReference type="EMBL" id="JACAZE010000011">
    <property type="protein sequence ID" value="KAF7304554.1"/>
    <property type="molecule type" value="Genomic_DNA"/>
</dbReference>
<name>A0A8H6W9W2_MYCCL</name>
<keyword evidence="1" id="KW-0479">Metal-binding</keyword>
<evidence type="ECO:0000256" key="2">
    <source>
        <dbReference type="ARBA" id="ARBA00022771"/>
    </source>
</evidence>
<gene>
    <name evidence="6" type="ORF">HMN09_00858100</name>
</gene>
<keyword evidence="7" id="KW-1185">Reference proteome</keyword>